<sequence>MAPPFGRSAYEHLREAIVDGRLSPNERLVEEELAARIGTSRANVRASLARLEAEGLVSRERNRGARVRVIAVDEAIEIVEVRATIEGLVARCAAERADGAQRDRLRAIVAQMEQRAAAGDLLGYSQLNANLHAEILAIASHATATKMLSNLQSQAVRYQFLTILQPGRPAQSLAEHRAIVERICAGDEDGAEAAMRRHLRGVVHALRGIETTPPAFPDRVKDG</sequence>
<name>A0AAN1XZN2_UNVUL</name>
<organism evidence="5 6">
    <name type="scientific">Vulcanimicrobium alpinum</name>
    <dbReference type="NCBI Taxonomy" id="3016050"/>
    <lineage>
        <taxon>Bacteria</taxon>
        <taxon>Bacillati</taxon>
        <taxon>Vulcanimicrobiota</taxon>
        <taxon>Vulcanimicrobiia</taxon>
        <taxon>Vulcanimicrobiales</taxon>
        <taxon>Vulcanimicrobiaceae</taxon>
        <taxon>Vulcanimicrobium</taxon>
    </lineage>
</organism>
<dbReference type="GO" id="GO:0003677">
    <property type="term" value="F:DNA binding"/>
    <property type="evidence" value="ECO:0007669"/>
    <property type="project" value="UniProtKB-KW"/>
</dbReference>
<dbReference type="PRINTS" id="PR00035">
    <property type="entry name" value="HTHGNTR"/>
</dbReference>
<feature type="domain" description="HTH gntR-type" evidence="4">
    <location>
        <begin position="3"/>
        <end position="70"/>
    </location>
</feature>
<dbReference type="PROSITE" id="PS50949">
    <property type="entry name" value="HTH_GNTR"/>
    <property type="match status" value="1"/>
</dbReference>
<protein>
    <submittedName>
        <fullName evidence="5">GntR family transcriptional regulator</fullName>
    </submittedName>
</protein>
<evidence type="ECO:0000259" key="4">
    <source>
        <dbReference type="PROSITE" id="PS50949"/>
    </source>
</evidence>
<dbReference type="PANTHER" id="PTHR43537:SF24">
    <property type="entry name" value="GLUCONATE OPERON TRANSCRIPTIONAL REPRESSOR"/>
    <property type="match status" value="1"/>
</dbReference>
<dbReference type="EMBL" id="AP025523">
    <property type="protein sequence ID" value="BDE07884.1"/>
    <property type="molecule type" value="Genomic_DNA"/>
</dbReference>
<dbReference type="AlphaFoldDB" id="A0AAN1XZN2"/>
<evidence type="ECO:0000256" key="1">
    <source>
        <dbReference type="ARBA" id="ARBA00023015"/>
    </source>
</evidence>
<accession>A0AAN1XZN2</accession>
<dbReference type="Gene3D" id="1.20.120.530">
    <property type="entry name" value="GntR ligand-binding domain-like"/>
    <property type="match status" value="1"/>
</dbReference>
<dbReference type="Pfam" id="PF07729">
    <property type="entry name" value="FCD"/>
    <property type="match status" value="1"/>
</dbReference>
<keyword evidence="6" id="KW-1185">Reference proteome</keyword>
<dbReference type="SUPFAM" id="SSF46785">
    <property type="entry name" value="Winged helix' DNA-binding domain"/>
    <property type="match status" value="1"/>
</dbReference>
<dbReference type="InterPro" id="IPR036388">
    <property type="entry name" value="WH-like_DNA-bd_sf"/>
</dbReference>
<evidence type="ECO:0000313" key="6">
    <source>
        <dbReference type="Proteomes" id="UP001317532"/>
    </source>
</evidence>
<dbReference type="PANTHER" id="PTHR43537">
    <property type="entry name" value="TRANSCRIPTIONAL REGULATOR, GNTR FAMILY"/>
    <property type="match status" value="1"/>
</dbReference>
<evidence type="ECO:0000256" key="2">
    <source>
        <dbReference type="ARBA" id="ARBA00023125"/>
    </source>
</evidence>
<keyword evidence="2" id="KW-0238">DNA-binding</keyword>
<evidence type="ECO:0000256" key="3">
    <source>
        <dbReference type="ARBA" id="ARBA00023163"/>
    </source>
</evidence>
<dbReference type="SUPFAM" id="SSF48008">
    <property type="entry name" value="GntR ligand-binding domain-like"/>
    <property type="match status" value="1"/>
</dbReference>
<dbReference type="InterPro" id="IPR011711">
    <property type="entry name" value="GntR_C"/>
</dbReference>
<reference evidence="5 6" key="1">
    <citation type="journal article" date="2022" name="ISME Commun">
        <title>Vulcanimicrobium alpinus gen. nov. sp. nov., the first cultivated representative of the candidate phylum 'Eremiobacterota', is a metabolically versatile aerobic anoxygenic phototroph.</title>
        <authorList>
            <person name="Yabe S."/>
            <person name="Muto K."/>
            <person name="Abe K."/>
            <person name="Yokota A."/>
            <person name="Staudigel H."/>
            <person name="Tebo B.M."/>
        </authorList>
    </citation>
    <scope>NUCLEOTIDE SEQUENCE [LARGE SCALE GENOMIC DNA]</scope>
    <source>
        <strain evidence="5 6">WC8-2</strain>
    </source>
</reference>
<dbReference type="Proteomes" id="UP001317532">
    <property type="component" value="Chromosome"/>
</dbReference>
<dbReference type="CDD" id="cd07377">
    <property type="entry name" value="WHTH_GntR"/>
    <property type="match status" value="1"/>
</dbReference>
<dbReference type="KEGG" id="vab:WPS_31600"/>
<gene>
    <name evidence="5" type="primary">mdcY</name>
    <name evidence="5" type="ORF">WPS_31600</name>
</gene>
<dbReference type="SMART" id="SM00345">
    <property type="entry name" value="HTH_GNTR"/>
    <property type="match status" value="1"/>
</dbReference>
<dbReference type="Gene3D" id="1.10.10.10">
    <property type="entry name" value="Winged helix-like DNA-binding domain superfamily/Winged helix DNA-binding domain"/>
    <property type="match status" value="1"/>
</dbReference>
<dbReference type="InterPro" id="IPR000524">
    <property type="entry name" value="Tscrpt_reg_HTH_GntR"/>
</dbReference>
<keyword evidence="1" id="KW-0805">Transcription regulation</keyword>
<dbReference type="InterPro" id="IPR008920">
    <property type="entry name" value="TF_FadR/GntR_C"/>
</dbReference>
<proteinExistence type="predicted"/>
<keyword evidence="3" id="KW-0804">Transcription</keyword>
<dbReference type="InterPro" id="IPR036390">
    <property type="entry name" value="WH_DNA-bd_sf"/>
</dbReference>
<dbReference type="GO" id="GO:0003700">
    <property type="term" value="F:DNA-binding transcription factor activity"/>
    <property type="evidence" value="ECO:0007669"/>
    <property type="project" value="InterPro"/>
</dbReference>
<dbReference type="Pfam" id="PF00392">
    <property type="entry name" value="GntR"/>
    <property type="match status" value="1"/>
</dbReference>
<dbReference type="SMART" id="SM00895">
    <property type="entry name" value="FCD"/>
    <property type="match status" value="1"/>
</dbReference>
<dbReference type="RefSeq" id="WP_317995447.1">
    <property type="nucleotide sequence ID" value="NZ_AP025523.1"/>
</dbReference>
<evidence type="ECO:0000313" key="5">
    <source>
        <dbReference type="EMBL" id="BDE07884.1"/>
    </source>
</evidence>